<keyword evidence="1" id="KW-0732">Signal</keyword>
<evidence type="ECO:0000256" key="4">
    <source>
        <dbReference type="ARBA" id="ARBA00023180"/>
    </source>
</evidence>
<dbReference type="Gene3D" id="2.170.300.10">
    <property type="entry name" value="Tie2 ligand-binding domain superfamily"/>
    <property type="match status" value="1"/>
</dbReference>
<dbReference type="PANTHER" id="PTHR24035:SF109">
    <property type="entry name" value="PROTEIN DRAPER"/>
    <property type="match status" value="1"/>
</dbReference>
<evidence type="ECO:0000256" key="6">
    <source>
        <dbReference type="PROSITE-ProRule" id="PRU00460"/>
    </source>
</evidence>
<dbReference type="PANTHER" id="PTHR24035">
    <property type="entry name" value="MULTIPLE EPIDERMAL GROWTH FACTOR-LIKE DOMAINS PROTEIN"/>
    <property type="match status" value="1"/>
</dbReference>
<protein>
    <submittedName>
        <fullName evidence="11">Laminin EGF-like domain-containing protein</fullName>
    </submittedName>
</protein>
<dbReference type="AlphaFoldDB" id="A0A183CXJ2"/>
<gene>
    <name evidence="9" type="ORF">GPUH_LOCUS1184</name>
</gene>
<dbReference type="Pfam" id="PF00053">
    <property type="entry name" value="EGF_laminin"/>
    <property type="match status" value="1"/>
</dbReference>
<keyword evidence="5 6" id="KW-0424">Laminin EGF-like domain</keyword>
<evidence type="ECO:0000313" key="9">
    <source>
        <dbReference type="EMBL" id="VDK29540.1"/>
    </source>
</evidence>
<evidence type="ECO:0000313" key="10">
    <source>
        <dbReference type="Proteomes" id="UP000271098"/>
    </source>
</evidence>
<feature type="compositionally biased region" description="Basic and acidic residues" evidence="7">
    <location>
        <begin position="449"/>
        <end position="464"/>
    </location>
</feature>
<evidence type="ECO:0000256" key="2">
    <source>
        <dbReference type="ARBA" id="ARBA00022737"/>
    </source>
</evidence>
<dbReference type="InterPro" id="IPR002049">
    <property type="entry name" value="LE_dom"/>
</dbReference>
<keyword evidence="3 6" id="KW-1015">Disulfide bond</keyword>
<reference evidence="9 10" key="2">
    <citation type="submission" date="2018-11" db="EMBL/GenBank/DDBJ databases">
        <authorList>
            <consortium name="Pathogen Informatics"/>
        </authorList>
    </citation>
    <scope>NUCLEOTIDE SEQUENCE [LARGE SCALE GENOMIC DNA]</scope>
</reference>
<dbReference type="PROSITE" id="PS01248">
    <property type="entry name" value="EGF_LAM_1"/>
    <property type="match status" value="1"/>
</dbReference>
<dbReference type="FunFam" id="2.10.25.10:FF:000188">
    <property type="entry name" value="Laminin subunit gamma 2"/>
    <property type="match status" value="1"/>
</dbReference>
<feature type="disulfide bond" evidence="6">
    <location>
        <begin position="27"/>
        <end position="39"/>
    </location>
</feature>
<keyword evidence="4" id="KW-0325">Glycoprotein</keyword>
<dbReference type="OrthoDB" id="10011303at2759"/>
<dbReference type="SUPFAM" id="SSF57196">
    <property type="entry name" value="EGF/Laminin"/>
    <property type="match status" value="1"/>
</dbReference>
<evidence type="ECO:0000259" key="8">
    <source>
        <dbReference type="PROSITE" id="PS50027"/>
    </source>
</evidence>
<dbReference type="CDD" id="cd00055">
    <property type="entry name" value="EGF_Lam"/>
    <property type="match status" value="1"/>
</dbReference>
<keyword evidence="2" id="KW-0677">Repeat</keyword>
<evidence type="ECO:0000313" key="11">
    <source>
        <dbReference type="WBParaSite" id="GPUH_0000118301-mRNA-1"/>
    </source>
</evidence>
<reference evidence="11" key="1">
    <citation type="submission" date="2016-06" db="UniProtKB">
        <authorList>
            <consortium name="WormBaseParasite"/>
        </authorList>
    </citation>
    <scope>IDENTIFICATION</scope>
</reference>
<feature type="disulfide bond" evidence="6">
    <location>
        <begin position="29"/>
        <end position="46"/>
    </location>
</feature>
<dbReference type="WBParaSite" id="GPUH_0000118301-mRNA-1">
    <property type="protein sequence ID" value="GPUH_0000118301-mRNA-1"/>
    <property type="gene ID" value="GPUH_0000118301"/>
</dbReference>
<dbReference type="GO" id="GO:0005604">
    <property type="term" value="C:basement membrane"/>
    <property type="evidence" value="ECO:0007669"/>
    <property type="project" value="UniProtKB-ARBA"/>
</dbReference>
<proteinExistence type="predicted"/>
<dbReference type="PROSITE" id="PS50027">
    <property type="entry name" value="EGF_LAM_2"/>
    <property type="match status" value="1"/>
</dbReference>
<keyword evidence="10" id="KW-1185">Reference proteome</keyword>
<dbReference type="SMART" id="SM00180">
    <property type="entry name" value="EGF_Lam"/>
    <property type="match status" value="1"/>
</dbReference>
<dbReference type="EMBL" id="UYRT01001359">
    <property type="protein sequence ID" value="VDK29540.1"/>
    <property type="molecule type" value="Genomic_DNA"/>
</dbReference>
<name>A0A183CXJ2_9BILA</name>
<feature type="disulfide bond" evidence="6">
    <location>
        <begin position="48"/>
        <end position="57"/>
    </location>
</feature>
<feature type="domain" description="Laminin EGF-like" evidence="8">
    <location>
        <begin position="27"/>
        <end position="74"/>
    </location>
</feature>
<dbReference type="InterPro" id="IPR052108">
    <property type="entry name" value="MEGF/SIB"/>
</dbReference>
<evidence type="ECO:0000256" key="5">
    <source>
        <dbReference type="ARBA" id="ARBA00023292"/>
    </source>
</evidence>
<evidence type="ECO:0000256" key="7">
    <source>
        <dbReference type="SAM" id="MobiDB-lite"/>
    </source>
</evidence>
<organism evidence="11">
    <name type="scientific">Gongylonema pulchrum</name>
    <dbReference type="NCBI Taxonomy" id="637853"/>
    <lineage>
        <taxon>Eukaryota</taxon>
        <taxon>Metazoa</taxon>
        <taxon>Ecdysozoa</taxon>
        <taxon>Nematoda</taxon>
        <taxon>Chromadorea</taxon>
        <taxon>Rhabditida</taxon>
        <taxon>Spirurina</taxon>
        <taxon>Spiruromorpha</taxon>
        <taxon>Spiruroidea</taxon>
        <taxon>Gongylonematidae</taxon>
        <taxon>Gongylonema</taxon>
    </lineage>
</organism>
<accession>A0A183CXJ2</accession>
<feature type="region of interest" description="Disordered" evidence="7">
    <location>
        <begin position="442"/>
        <end position="464"/>
    </location>
</feature>
<comment type="caution">
    <text evidence="6">Lacks conserved residue(s) required for the propagation of feature annotation.</text>
</comment>
<evidence type="ECO:0000256" key="1">
    <source>
        <dbReference type="ARBA" id="ARBA00022729"/>
    </source>
</evidence>
<dbReference type="Proteomes" id="UP000271098">
    <property type="component" value="Unassembled WGS sequence"/>
</dbReference>
<sequence>MPGAAGRMCEACAYGYWNYGPTGCSKCDCEADLSMGTVCDVHTGQCHCQEGATGPRCDQCALHYLRIPTYGCRLCDECVHSLTHDLDNLGGSVDLLNRTINNVSTTALTGARLKRIENNIIDLKPLAVDHIDLASNLGIENLNGDANRVIDDIASIAIRANRSVDMLQSISSTLVDIIDSTNIFSLDAFDHVEAAATVVDSMKNLAFSLGKDSSAVDRQKWLMDSTALLEHMRHLTSDEETRIKAQKADAASEQLLGRMQERKNQGKALNKKYGSVKERMSSLINNATEYKSLIYLVASSVANVVQKLNNSKLQYMQSLLDGTKAGEAKIRETLEMINLLNTASKASIESLKHTNRTYDELLGRIQGIFDRMGAKNGRHRHRRLHNANKAEYTRKSEVLASESARLSALFGTTRNEAKNALEAANGYKELAELLQKARNMARQASGNARETHQFRDDGMVKNYS</sequence>
<evidence type="ECO:0000256" key="3">
    <source>
        <dbReference type="ARBA" id="ARBA00023157"/>
    </source>
</evidence>